<reference evidence="14" key="1">
    <citation type="journal article" date="2020" name="Nat. Commun.">
        <title>Large-scale genome sequencing of mycorrhizal fungi provides insights into the early evolution of symbiotic traits.</title>
        <authorList>
            <person name="Miyauchi S."/>
            <person name="Kiss E."/>
            <person name="Kuo A."/>
            <person name="Drula E."/>
            <person name="Kohler A."/>
            <person name="Sanchez-Garcia M."/>
            <person name="Morin E."/>
            <person name="Andreopoulos B."/>
            <person name="Barry K.W."/>
            <person name="Bonito G."/>
            <person name="Buee M."/>
            <person name="Carver A."/>
            <person name="Chen C."/>
            <person name="Cichocki N."/>
            <person name="Clum A."/>
            <person name="Culley D."/>
            <person name="Crous P.W."/>
            <person name="Fauchery L."/>
            <person name="Girlanda M."/>
            <person name="Hayes R.D."/>
            <person name="Keri Z."/>
            <person name="LaButti K."/>
            <person name="Lipzen A."/>
            <person name="Lombard V."/>
            <person name="Magnuson J."/>
            <person name="Maillard F."/>
            <person name="Murat C."/>
            <person name="Nolan M."/>
            <person name="Ohm R.A."/>
            <person name="Pangilinan J."/>
            <person name="Pereira M.F."/>
            <person name="Perotto S."/>
            <person name="Peter M."/>
            <person name="Pfister S."/>
            <person name="Riley R."/>
            <person name="Sitrit Y."/>
            <person name="Stielow J.B."/>
            <person name="Szollosi G."/>
            <person name="Zifcakova L."/>
            <person name="Stursova M."/>
            <person name="Spatafora J.W."/>
            <person name="Tedersoo L."/>
            <person name="Vaario L.M."/>
            <person name="Yamada A."/>
            <person name="Yan M."/>
            <person name="Wang P."/>
            <person name="Xu J."/>
            <person name="Bruns T."/>
            <person name="Baldrian P."/>
            <person name="Vilgalys R."/>
            <person name="Dunand C."/>
            <person name="Henrissat B."/>
            <person name="Grigoriev I.V."/>
            <person name="Hibbett D."/>
            <person name="Nagy L.G."/>
            <person name="Martin F.M."/>
        </authorList>
    </citation>
    <scope>NUCLEOTIDE SEQUENCE</scope>
    <source>
        <strain evidence="14">UH-Tt-Lm1</strain>
    </source>
</reference>
<dbReference type="GO" id="GO:0004571">
    <property type="term" value="F:mannosyl-oligosaccharide 1,2-alpha-mannosidase activity"/>
    <property type="evidence" value="ECO:0007669"/>
    <property type="project" value="UniProtKB-EC"/>
</dbReference>
<reference evidence="14" key="2">
    <citation type="submission" date="2020-11" db="EMBL/GenBank/DDBJ databases">
        <authorList>
            <consortium name="DOE Joint Genome Institute"/>
            <person name="Kuo A."/>
            <person name="Miyauchi S."/>
            <person name="Kiss E."/>
            <person name="Drula E."/>
            <person name="Kohler A."/>
            <person name="Sanchez-Garcia M."/>
            <person name="Andreopoulos B."/>
            <person name="Barry K.W."/>
            <person name="Bonito G."/>
            <person name="Buee M."/>
            <person name="Carver A."/>
            <person name="Chen C."/>
            <person name="Cichocki N."/>
            <person name="Clum A."/>
            <person name="Culley D."/>
            <person name="Crous P.W."/>
            <person name="Fauchery L."/>
            <person name="Girlanda M."/>
            <person name="Hayes R."/>
            <person name="Keri Z."/>
            <person name="Labutti K."/>
            <person name="Lipzen A."/>
            <person name="Lombard V."/>
            <person name="Magnuson J."/>
            <person name="Maillard F."/>
            <person name="Morin E."/>
            <person name="Murat C."/>
            <person name="Nolan M."/>
            <person name="Ohm R."/>
            <person name="Pangilinan J."/>
            <person name="Pereira M."/>
            <person name="Perotto S."/>
            <person name="Peter M."/>
            <person name="Riley R."/>
            <person name="Sitrit Y."/>
            <person name="Stielow B."/>
            <person name="Szollosi G."/>
            <person name="Zifcakova L."/>
            <person name="Stursova M."/>
            <person name="Spatafora J.W."/>
            <person name="Tedersoo L."/>
            <person name="Vaario L.-M."/>
            <person name="Yamada A."/>
            <person name="Yan M."/>
            <person name="Wang P."/>
            <person name="Xu J."/>
            <person name="Bruns T."/>
            <person name="Baldrian P."/>
            <person name="Vilgalys R."/>
            <person name="Henrissat B."/>
            <person name="Grigoriev I.V."/>
            <person name="Hibbett D."/>
            <person name="Nagy L.G."/>
            <person name="Martin F.M."/>
        </authorList>
    </citation>
    <scope>NUCLEOTIDE SEQUENCE</scope>
    <source>
        <strain evidence="14">UH-Tt-Lm1</strain>
    </source>
</reference>
<name>A0A9P6HGL6_9AGAM</name>
<evidence type="ECO:0000313" key="15">
    <source>
        <dbReference type="Proteomes" id="UP000736335"/>
    </source>
</evidence>
<dbReference type="Pfam" id="PF01532">
    <property type="entry name" value="Glyco_hydro_47"/>
    <property type="match status" value="1"/>
</dbReference>
<keyword evidence="15" id="KW-1185">Reference proteome</keyword>
<evidence type="ECO:0000256" key="3">
    <source>
        <dbReference type="ARBA" id="ARBA00007658"/>
    </source>
</evidence>
<dbReference type="InterPro" id="IPR001382">
    <property type="entry name" value="Glyco_hydro_47"/>
</dbReference>
<keyword evidence="13" id="KW-0812">Transmembrane</keyword>
<gene>
    <name evidence="14" type="ORF">BJ322DRAFT_781510</name>
</gene>
<evidence type="ECO:0000256" key="1">
    <source>
        <dbReference type="ARBA" id="ARBA00001913"/>
    </source>
</evidence>
<evidence type="ECO:0000256" key="10">
    <source>
        <dbReference type="PIRSR" id="PIRSR601382-2"/>
    </source>
</evidence>
<comment type="catalytic activity">
    <reaction evidence="8">
        <text>N(4)-(alpha-D-Man-(1-&gt;2)-alpha-D-Man-(1-&gt;2)-alpha-D-Man-(1-&gt;3)-[alpha-D-Man-(1-&gt;3)-[alpha-D-Man-(1-&gt;2)-alpha-D-Man-(1-&gt;6)]-alpha-D-Man-(1-&gt;6)]-beta-D-Man-(1-&gt;4)-beta-D-GlcNAc-(1-&gt;4)-beta-D-GlcNAc)-L-asparaginyl-[protein] (N-glucan mannose isomer 8A1,2,3B1,3) + 3 H2O = N(4)-(alpha-D-Man-(1-&gt;3)-[alpha-D-Man-(1-&gt;3)-[alpha-D-Man-(1-&gt;6)]-alpha-D-Man-(1-&gt;6)]-beta-D-Man-(1-&gt;4)-beta-D-GlcNAc-(1-&gt;4)-beta-D-GlcNAc)-L-asparaginyl-[protein] (N-glucan mannose isomer 5A1,2) + 3 beta-D-mannose</text>
        <dbReference type="Rhea" id="RHEA:56028"/>
        <dbReference type="Rhea" id="RHEA-COMP:14358"/>
        <dbReference type="Rhea" id="RHEA-COMP:14367"/>
        <dbReference type="ChEBI" id="CHEBI:15377"/>
        <dbReference type="ChEBI" id="CHEBI:28563"/>
        <dbReference type="ChEBI" id="CHEBI:59087"/>
        <dbReference type="ChEBI" id="CHEBI:60628"/>
        <dbReference type="EC" id="3.2.1.113"/>
    </reaction>
</comment>
<evidence type="ECO:0000256" key="13">
    <source>
        <dbReference type="SAM" id="Phobius"/>
    </source>
</evidence>
<dbReference type="EC" id="3.2.1.-" evidence="12"/>
<dbReference type="GO" id="GO:0005783">
    <property type="term" value="C:endoplasmic reticulum"/>
    <property type="evidence" value="ECO:0007669"/>
    <property type="project" value="TreeGrafter"/>
</dbReference>
<evidence type="ECO:0000256" key="9">
    <source>
        <dbReference type="ARBA" id="ARBA00048605"/>
    </source>
</evidence>
<comment type="pathway">
    <text evidence="2">Protein modification; protein glycosylation.</text>
</comment>
<dbReference type="SUPFAM" id="SSF48225">
    <property type="entry name" value="Seven-hairpin glycosidases"/>
    <property type="match status" value="1"/>
</dbReference>
<dbReference type="GO" id="GO:0036503">
    <property type="term" value="P:ERAD pathway"/>
    <property type="evidence" value="ECO:0007669"/>
    <property type="project" value="UniProtKB-ARBA"/>
</dbReference>
<comment type="similarity">
    <text evidence="3 12">Belongs to the glycosyl hydrolase 47 family.</text>
</comment>
<dbReference type="PANTHER" id="PTHR11742:SF55">
    <property type="entry name" value="ENDOPLASMIC RETICULUM MANNOSYL-OLIGOSACCHARIDE 1,2-ALPHA-MANNOSIDASE"/>
    <property type="match status" value="1"/>
</dbReference>
<comment type="cofactor">
    <cofactor evidence="1 10">
        <name>Ca(2+)</name>
        <dbReference type="ChEBI" id="CHEBI:29108"/>
    </cofactor>
</comment>
<feature type="disulfide bond" evidence="11">
    <location>
        <begin position="355"/>
        <end position="418"/>
    </location>
</feature>
<dbReference type="AlphaFoldDB" id="A0A9P6HGL6"/>
<dbReference type="OrthoDB" id="8118055at2759"/>
<dbReference type="Proteomes" id="UP000736335">
    <property type="component" value="Unassembled WGS sequence"/>
</dbReference>
<dbReference type="PRINTS" id="PR00747">
    <property type="entry name" value="GLYHDRLASE47"/>
</dbReference>
<dbReference type="InterPro" id="IPR036026">
    <property type="entry name" value="Seven-hairpin_glycosidases"/>
</dbReference>
<keyword evidence="12" id="KW-0326">Glycosidase</keyword>
<evidence type="ECO:0000313" key="14">
    <source>
        <dbReference type="EMBL" id="KAF9786330.1"/>
    </source>
</evidence>
<feature type="binding site" evidence="10">
    <location>
        <position position="585"/>
    </location>
    <ligand>
        <name>Ca(2+)</name>
        <dbReference type="ChEBI" id="CHEBI:29108"/>
    </ligand>
</feature>
<dbReference type="GO" id="GO:0016020">
    <property type="term" value="C:membrane"/>
    <property type="evidence" value="ECO:0007669"/>
    <property type="project" value="InterPro"/>
</dbReference>
<accession>A0A9P6HGL6</accession>
<evidence type="ECO:0000256" key="11">
    <source>
        <dbReference type="PIRSR" id="PIRSR601382-3"/>
    </source>
</evidence>
<dbReference type="EMBL" id="WIUZ02000006">
    <property type="protein sequence ID" value="KAF9786330.1"/>
    <property type="molecule type" value="Genomic_DNA"/>
</dbReference>
<evidence type="ECO:0000256" key="5">
    <source>
        <dbReference type="ARBA" id="ARBA00022801"/>
    </source>
</evidence>
<keyword evidence="13" id="KW-1133">Transmembrane helix</keyword>
<keyword evidence="4 10" id="KW-0479">Metal-binding</keyword>
<evidence type="ECO:0000256" key="7">
    <source>
        <dbReference type="ARBA" id="ARBA00023157"/>
    </source>
</evidence>
<dbReference type="GO" id="GO:0005509">
    <property type="term" value="F:calcium ion binding"/>
    <property type="evidence" value="ECO:0007669"/>
    <property type="project" value="InterPro"/>
</dbReference>
<evidence type="ECO:0000256" key="8">
    <source>
        <dbReference type="ARBA" id="ARBA00047669"/>
    </source>
</evidence>
<dbReference type="GO" id="GO:0005975">
    <property type="term" value="P:carbohydrate metabolic process"/>
    <property type="evidence" value="ECO:0007669"/>
    <property type="project" value="InterPro"/>
</dbReference>
<keyword evidence="5 12" id="KW-0378">Hydrolase</keyword>
<dbReference type="InterPro" id="IPR050749">
    <property type="entry name" value="Glycosyl_Hydrolase_47"/>
</dbReference>
<comment type="caution">
    <text evidence="14">The sequence shown here is derived from an EMBL/GenBank/DDBJ whole genome shotgun (WGS) entry which is preliminary data.</text>
</comment>
<keyword evidence="6 10" id="KW-0106">Calcium</keyword>
<sequence length="606" mass="69076">MVSQLHDLYVRLRYSRGSGSWRKMLTWRSYFILAIGLGFLVTFYRAYTPPTRPWPTHPVEDTEFDVPDRNVDWAARADAVKRAFAHAYHGYETYAFPQDELLPLTNTTEMKFNGWGVTAFDSLDTMIILGFDEEFRRALELVKTTKFERKMDEYAPFFETVIRYLGGLMSAYALSKEPILLEKADELARVLSPVFNSSTGFPYYAVNPISGATLGPDYGILAEIASFQLEYTAIAQASKKKEYWEKVARVNTLLATGNLTSTGGMFPTRWSLRTGQVQSQELSVGAAADSAHEYTLKQYLLTGRTDKANLELYLKFTTFVINNLLYLSPTRHMLYVTDLRLTHGAPSGVFEHLSCFLPGLLALGAHQLPLDNLPSLGIDYLGLAADLSPTDRDGYALLSKYNLKKLHMWAAKGLTESCYLTYADQPSGLCPDEVLLVPGGTPWMEVMEKWRMHGGRGPIPGLGKKEPVVIPLSEPDSEYKKHAEMDYWMRDASYKLRPETVESLYFLWRTTGERRWREYAWRIFESIEKHTKTESGYASVRIEGNGDVVKVDEMPSFFLAETIKYLYLAFQDHDPFDLDKWVFNTEAHPLPVFKWTPEEKSLFGIP</sequence>
<comment type="catalytic activity">
    <reaction evidence="9">
        <text>N(4)-(alpha-D-Man-(1-&gt;2)-alpha-D-Man-(1-&gt;2)-alpha-D-Man-(1-&gt;3)-[alpha-D-Man-(1-&gt;2)-alpha-D-Man-(1-&gt;3)-[alpha-D-Man-(1-&gt;2)-alpha-D-Man-(1-&gt;6)]-alpha-D-Man-(1-&gt;6)]-beta-D-Man-(1-&gt;4)-beta-D-GlcNAc-(1-&gt;4)-beta-D-GlcNAc)-L-asparaginyl-[protein] (N-glucan mannose isomer 9A1,2,3B1,2,3) + 4 H2O = N(4)-(alpha-D-Man-(1-&gt;3)-[alpha-D-Man-(1-&gt;3)-[alpha-D-Man-(1-&gt;6)]-alpha-D-Man-(1-&gt;6)]-beta-D-Man-(1-&gt;4)-beta-D-GlcNAc-(1-&gt;4)-beta-D-GlcNAc)-L-asparaginyl-[protein] (N-glucan mannose isomer 5A1,2) + 4 beta-D-mannose</text>
        <dbReference type="Rhea" id="RHEA:56008"/>
        <dbReference type="Rhea" id="RHEA-COMP:14356"/>
        <dbReference type="Rhea" id="RHEA-COMP:14367"/>
        <dbReference type="ChEBI" id="CHEBI:15377"/>
        <dbReference type="ChEBI" id="CHEBI:28563"/>
        <dbReference type="ChEBI" id="CHEBI:59087"/>
        <dbReference type="ChEBI" id="CHEBI:139493"/>
        <dbReference type="EC" id="3.2.1.113"/>
    </reaction>
</comment>
<organism evidence="14 15">
    <name type="scientific">Thelephora terrestris</name>
    <dbReference type="NCBI Taxonomy" id="56493"/>
    <lineage>
        <taxon>Eukaryota</taxon>
        <taxon>Fungi</taxon>
        <taxon>Dikarya</taxon>
        <taxon>Basidiomycota</taxon>
        <taxon>Agaricomycotina</taxon>
        <taxon>Agaricomycetes</taxon>
        <taxon>Thelephorales</taxon>
        <taxon>Thelephoraceae</taxon>
        <taxon>Thelephora</taxon>
    </lineage>
</organism>
<dbReference type="PANTHER" id="PTHR11742">
    <property type="entry name" value="MANNOSYL-OLIGOSACCHARIDE ALPHA-1,2-MANNOSIDASE-RELATED"/>
    <property type="match status" value="1"/>
</dbReference>
<proteinExistence type="inferred from homology"/>
<feature type="transmembrane region" description="Helical" evidence="13">
    <location>
        <begin position="30"/>
        <end position="47"/>
    </location>
</feature>
<keyword evidence="7 11" id="KW-1015">Disulfide bond</keyword>
<dbReference type="InterPro" id="IPR012341">
    <property type="entry name" value="6hp_glycosidase-like_sf"/>
</dbReference>
<evidence type="ECO:0000256" key="6">
    <source>
        <dbReference type="ARBA" id="ARBA00022837"/>
    </source>
</evidence>
<evidence type="ECO:0000256" key="2">
    <source>
        <dbReference type="ARBA" id="ARBA00004922"/>
    </source>
</evidence>
<keyword evidence="13" id="KW-0472">Membrane</keyword>
<protein>
    <recommendedName>
        <fullName evidence="12">alpha-1,2-Mannosidase</fullName>
        <ecNumber evidence="12">3.2.1.-</ecNumber>
    </recommendedName>
</protein>
<dbReference type="Gene3D" id="1.50.10.10">
    <property type="match status" value="1"/>
</dbReference>
<evidence type="ECO:0000256" key="4">
    <source>
        <dbReference type="ARBA" id="ARBA00022723"/>
    </source>
</evidence>
<evidence type="ECO:0000256" key="12">
    <source>
        <dbReference type="RuleBase" id="RU361193"/>
    </source>
</evidence>